<dbReference type="InParanoid" id="A0A0P0XLH6"/>
<reference evidence="1 2" key="2">
    <citation type="journal article" date="2013" name="Plant Cell Physiol.">
        <title>Rice Annotation Project Database (RAP-DB): an integrative and interactive database for rice genomics.</title>
        <authorList>
            <person name="Sakai H."/>
            <person name="Lee S.S."/>
            <person name="Tanaka T."/>
            <person name="Numa H."/>
            <person name="Kim J."/>
            <person name="Kawahara Y."/>
            <person name="Wakimoto H."/>
            <person name="Yang C.C."/>
            <person name="Iwamoto M."/>
            <person name="Abe T."/>
            <person name="Yamada Y."/>
            <person name="Muto A."/>
            <person name="Inokuchi H."/>
            <person name="Ikemura T."/>
            <person name="Matsumoto T."/>
            <person name="Sasaki T."/>
            <person name="Itoh T."/>
        </authorList>
    </citation>
    <scope>NUCLEOTIDE SEQUENCE [LARGE SCALE GENOMIC DNA]</scope>
    <source>
        <strain evidence="2">cv. Nipponbare</strain>
    </source>
</reference>
<keyword evidence="2" id="KW-1185">Reference proteome</keyword>
<accession>A0A0P0XLH6</accession>
<dbReference type="EMBL" id="AP014965">
    <property type="protein sequence ID" value="BAT07439.1"/>
    <property type="molecule type" value="Genomic_DNA"/>
</dbReference>
<dbReference type="Proteomes" id="UP000059680">
    <property type="component" value="Chromosome 9"/>
</dbReference>
<gene>
    <name evidence="1" type="ordered locus">Os09g0321702</name>
    <name evidence="1" type="ORF">OSNPB_090321702</name>
</gene>
<organism evidence="1 2">
    <name type="scientific">Oryza sativa subsp. japonica</name>
    <name type="common">Rice</name>
    <dbReference type="NCBI Taxonomy" id="39947"/>
    <lineage>
        <taxon>Eukaryota</taxon>
        <taxon>Viridiplantae</taxon>
        <taxon>Streptophyta</taxon>
        <taxon>Embryophyta</taxon>
        <taxon>Tracheophyta</taxon>
        <taxon>Spermatophyta</taxon>
        <taxon>Magnoliopsida</taxon>
        <taxon>Liliopsida</taxon>
        <taxon>Poales</taxon>
        <taxon>Poaceae</taxon>
        <taxon>BOP clade</taxon>
        <taxon>Oryzoideae</taxon>
        <taxon>Oryzeae</taxon>
        <taxon>Oryzinae</taxon>
        <taxon>Oryza</taxon>
        <taxon>Oryza sativa</taxon>
    </lineage>
</organism>
<sequence>MAFWSRRNLHHPHYPDRRSRLMRLSSGRLQRQFSPSLQDADAFSYLIFVPRLQLAKEQNKMSLLRSPEFCYDCCISAKTMCAAGPKPIVGVAAGVVATAAIGTKQRALVDLA</sequence>
<reference evidence="2" key="1">
    <citation type="journal article" date="2005" name="Nature">
        <title>The map-based sequence of the rice genome.</title>
        <authorList>
            <consortium name="International rice genome sequencing project (IRGSP)"/>
            <person name="Matsumoto T."/>
            <person name="Wu J."/>
            <person name="Kanamori H."/>
            <person name="Katayose Y."/>
            <person name="Fujisawa M."/>
            <person name="Namiki N."/>
            <person name="Mizuno H."/>
            <person name="Yamamoto K."/>
            <person name="Antonio B.A."/>
            <person name="Baba T."/>
            <person name="Sakata K."/>
            <person name="Nagamura Y."/>
            <person name="Aoki H."/>
            <person name="Arikawa K."/>
            <person name="Arita K."/>
            <person name="Bito T."/>
            <person name="Chiden Y."/>
            <person name="Fujitsuka N."/>
            <person name="Fukunaka R."/>
            <person name="Hamada M."/>
            <person name="Harada C."/>
            <person name="Hayashi A."/>
            <person name="Hijishita S."/>
            <person name="Honda M."/>
            <person name="Hosokawa S."/>
            <person name="Ichikawa Y."/>
            <person name="Idonuma A."/>
            <person name="Iijima M."/>
            <person name="Ikeda M."/>
            <person name="Ikeno M."/>
            <person name="Ito K."/>
            <person name="Ito S."/>
            <person name="Ito T."/>
            <person name="Ito Y."/>
            <person name="Ito Y."/>
            <person name="Iwabuchi A."/>
            <person name="Kamiya K."/>
            <person name="Karasawa W."/>
            <person name="Kurita K."/>
            <person name="Katagiri S."/>
            <person name="Kikuta A."/>
            <person name="Kobayashi H."/>
            <person name="Kobayashi N."/>
            <person name="Machita K."/>
            <person name="Maehara T."/>
            <person name="Masukawa M."/>
            <person name="Mizubayashi T."/>
            <person name="Mukai Y."/>
            <person name="Nagasaki H."/>
            <person name="Nagata Y."/>
            <person name="Naito S."/>
            <person name="Nakashima M."/>
            <person name="Nakama Y."/>
            <person name="Nakamichi Y."/>
            <person name="Nakamura M."/>
            <person name="Meguro A."/>
            <person name="Negishi M."/>
            <person name="Ohta I."/>
            <person name="Ohta T."/>
            <person name="Okamoto M."/>
            <person name="Ono N."/>
            <person name="Saji S."/>
            <person name="Sakaguchi M."/>
            <person name="Sakai K."/>
            <person name="Shibata M."/>
            <person name="Shimokawa T."/>
            <person name="Song J."/>
            <person name="Takazaki Y."/>
            <person name="Terasawa K."/>
            <person name="Tsugane M."/>
            <person name="Tsuji K."/>
            <person name="Ueda S."/>
            <person name="Waki K."/>
            <person name="Yamagata H."/>
            <person name="Yamamoto M."/>
            <person name="Yamamoto S."/>
            <person name="Yamane H."/>
            <person name="Yoshiki S."/>
            <person name="Yoshihara R."/>
            <person name="Yukawa K."/>
            <person name="Zhong H."/>
            <person name="Yano M."/>
            <person name="Yuan Q."/>
            <person name="Ouyang S."/>
            <person name="Liu J."/>
            <person name="Jones K.M."/>
            <person name="Gansberger K."/>
            <person name="Moffat K."/>
            <person name="Hill J."/>
            <person name="Bera J."/>
            <person name="Fadrosh D."/>
            <person name="Jin S."/>
            <person name="Johri S."/>
            <person name="Kim M."/>
            <person name="Overton L."/>
            <person name="Reardon M."/>
            <person name="Tsitrin T."/>
            <person name="Vuong H."/>
            <person name="Weaver B."/>
            <person name="Ciecko A."/>
            <person name="Tallon L."/>
            <person name="Jackson J."/>
            <person name="Pai G."/>
            <person name="Aken S.V."/>
            <person name="Utterback T."/>
            <person name="Reidmuller S."/>
            <person name="Feldblyum T."/>
            <person name="Hsiao J."/>
            <person name="Zismann V."/>
            <person name="Iobst S."/>
            <person name="de Vazeille A.R."/>
            <person name="Buell C.R."/>
            <person name="Ying K."/>
            <person name="Li Y."/>
            <person name="Lu T."/>
            <person name="Huang Y."/>
            <person name="Zhao Q."/>
            <person name="Feng Q."/>
            <person name="Zhang L."/>
            <person name="Zhu J."/>
            <person name="Weng Q."/>
            <person name="Mu J."/>
            <person name="Lu Y."/>
            <person name="Fan D."/>
            <person name="Liu Y."/>
            <person name="Guan J."/>
            <person name="Zhang Y."/>
            <person name="Yu S."/>
            <person name="Liu X."/>
            <person name="Zhang Y."/>
            <person name="Hong G."/>
            <person name="Han B."/>
            <person name="Choisne N."/>
            <person name="Demange N."/>
            <person name="Orjeda G."/>
            <person name="Samain S."/>
            <person name="Cattolico L."/>
            <person name="Pelletier E."/>
            <person name="Couloux A."/>
            <person name="Segurens B."/>
            <person name="Wincker P."/>
            <person name="D'Hont A."/>
            <person name="Scarpelli C."/>
            <person name="Weissenbach J."/>
            <person name="Salanoubat M."/>
            <person name="Quetier F."/>
            <person name="Yu Y."/>
            <person name="Kim H.R."/>
            <person name="Rambo T."/>
            <person name="Currie J."/>
            <person name="Collura K."/>
            <person name="Luo M."/>
            <person name="Yang T."/>
            <person name="Ammiraju J.S.S."/>
            <person name="Engler F."/>
            <person name="Soderlund C."/>
            <person name="Wing R.A."/>
            <person name="Palmer L.E."/>
            <person name="de la Bastide M."/>
            <person name="Spiegel L."/>
            <person name="Nascimento L."/>
            <person name="Zutavern T."/>
            <person name="O'Shaughnessy A."/>
            <person name="Dike S."/>
            <person name="Dedhia N."/>
            <person name="Preston R."/>
            <person name="Balija V."/>
            <person name="McCombie W.R."/>
            <person name="Chow T."/>
            <person name="Chen H."/>
            <person name="Chung M."/>
            <person name="Chen C."/>
            <person name="Shaw J."/>
            <person name="Wu H."/>
            <person name="Hsiao K."/>
            <person name="Chao Y."/>
            <person name="Chu M."/>
            <person name="Cheng C."/>
            <person name="Hour A."/>
            <person name="Lee P."/>
            <person name="Lin S."/>
            <person name="Lin Y."/>
            <person name="Liou J."/>
            <person name="Liu S."/>
            <person name="Hsing Y."/>
            <person name="Raghuvanshi S."/>
            <person name="Mohanty A."/>
            <person name="Bharti A.K."/>
            <person name="Gaur A."/>
            <person name="Gupta V."/>
            <person name="Kumar D."/>
            <person name="Ravi V."/>
            <person name="Vij S."/>
            <person name="Kapur A."/>
            <person name="Khurana P."/>
            <person name="Khurana P."/>
            <person name="Khurana J.P."/>
            <person name="Tyagi A.K."/>
            <person name="Gaikwad K."/>
            <person name="Singh A."/>
            <person name="Dalal V."/>
            <person name="Srivastava S."/>
            <person name="Dixit A."/>
            <person name="Pal A.K."/>
            <person name="Ghazi I.A."/>
            <person name="Yadav M."/>
            <person name="Pandit A."/>
            <person name="Bhargava A."/>
            <person name="Sureshbabu K."/>
            <person name="Batra K."/>
            <person name="Sharma T.R."/>
            <person name="Mohapatra T."/>
            <person name="Singh N.K."/>
            <person name="Messing J."/>
            <person name="Nelson A.B."/>
            <person name="Fuks G."/>
            <person name="Kavchok S."/>
            <person name="Keizer G."/>
            <person name="Linton E."/>
            <person name="Llaca V."/>
            <person name="Song R."/>
            <person name="Tanyolac B."/>
            <person name="Young S."/>
            <person name="Ho-Il K."/>
            <person name="Hahn J.H."/>
            <person name="Sangsakoo G."/>
            <person name="Vanavichit A."/>
            <person name="de Mattos Luiz.A.T."/>
            <person name="Zimmer P.D."/>
            <person name="Malone G."/>
            <person name="Dellagostin O."/>
            <person name="de Oliveira A.C."/>
            <person name="Bevan M."/>
            <person name="Bancroft I."/>
            <person name="Minx P."/>
            <person name="Cordum H."/>
            <person name="Wilson R."/>
            <person name="Cheng Z."/>
            <person name="Jin W."/>
            <person name="Jiang J."/>
            <person name="Leong S.A."/>
            <person name="Iwama H."/>
            <person name="Gojobori T."/>
            <person name="Itoh T."/>
            <person name="Niimura Y."/>
            <person name="Fujii Y."/>
            <person name="Habara T."/>
            <person name="Sakai H."/>
            <person name="Sato Y."/>
            <person name="Wilson G."/>
            <person name="Kumar K."/>
            <person name="McCouch S."/>
            <person name="Juretic N."/>
            <person name="Hoen D."/>
            <person name="Wright S."/>
            <person name="Bruskiewich R."/>
            <person name="Bureau T."/>
            <person name="Miyao A."/>
            <person name="Hirochika H."/>
            <person name="Nishikawa T."/>
            <person name="Kadowaki K."/>
            <person name="Sugiura M."/>
            <person name="Burr B."/>
            <person name="Sasaki T."/>
        </authorList>
    </citation>
    <scope>NUCLEOTIDE SEQUENCE [LARGE SCALE GENOMIC DNA]</scope>
    <source>
        <strain evidence="2">cv. Nipponbare</strain>
    </source>
</reference>
<proteinExistence type="predicted"/>
<evidence type="ECO:0000313" key="1">
    <source>
        <dbReference type="EMBL" id="BAT07439.1"/>
    </source>
</evidence>
<protein>
    <submittedName>
        <fullName evidence="1">Os09g0321702 protein</fullName>
    </submittedName>
</protein>
<reference evidence="1 2" key="3">
    <citation type="journal article" date="2013" name="Rice">
        <title>Improvement of the Oryza sativa Nipponbare reference genome using next generation sequence and optical map data.</title>
        <authorList>
            <person name="Kawahara Y."/>
            <person name="de la Bastide M."/>
            <person name="Hamilton J.P."/>
            <person name="Kanamori H."/>
            <person name="McCombie W.R."/>
            <person name="Ouyang S."/>
            <person name="Schwartz D.C."/>
            <person name="Tanaka T."/>
            <person name="Wu J."/>
            <person name="Zhou S."/>
            <person name="Childs K.L."/>
            <person name="Davidson R.M."/>
            <person name="Lin H."/>
            <person name="Quesada-Ocampo L."/>
            <person name="Vaillancourt B."/>
            <person name="Sakai H."/>
            <person name="Lee S.S."/>
            <person name="Kim J."/>
            <person name="Numa H."/>
            <person name="Itoh T."/>
            <person name="Buell C.R."/>
            <person name="Matsumoto T."/>
        </authorList>
    </citation>
    <scope>NUCLEOTIDE SEQUENCE [LARGE SCALE GENOMIC DNA]</scope>
    <source>
        <strain evidence="2">cv. Nipponbare</strain>
    </source>
</reference>
<evidence type="ECO:0000313" key="2">
    <source>
        <dbReference type="Proteomes" id="UP000059680"/>
    </source>
</evidence>
<dbReference type="PaxDb" id="39947-A0A0P0XLH6"/>
<name>A0A0P0XLH6_ORYSJ</name>
<dbReference type="AlphaFoldDB" id="A0A0P0XLH6"/>